<sequence>MGEYPYVSKRGNGLFNYDWRDSTDPSPKNSKRLGSGTTDPLPHASNGSYRFFIGINAQTNDNLGSAGATGGADPYPIYLTDFPRTPSAPSAGPTLGTRTNGGTQLTIVSAVSPPLNPVGPTITQYQYQVRSSADGVTYGSWSTTPVPMATPPGGTNVTGLSPTTFYQFQTRAVNSEGEGAWSATATSNVAPAFPNVDASGNITTLPDTATFGVPYSGTVYATNATSISVGGGSLPPGLTTSLSTPSEGNRTLTISGSPTAPGLFSFYFTASGAGGTTNSSTQTLSVGAAGPWVKTEAVNYTSATATIAAYNSTYRLATLVLPAHGIRERNQPITVAGLTGAFSGLNGFWSVLSYTPGTAGLSYADATISFLVPTQTLASQAIAIGTVTVDYTRGVIRRYTGSAWVTGPFMRTYDPTYIDGAGSRWKPLS</sequence>
<accession>A0A6J5L3E1</accession>
<reference evidence="3" key="1">
    <citation type="submission" date="2020-04" db="EMBL/GenBank/DDBJ databases">
        <authorList>
            <person name="Chiriac C."/>
            <person name="Salcher M."/>
            <person name="Ghai R."/>
            <person name="Kavagutti S V."/>
        </authorList>
    </citation>
    <scope>NUCLEOTIDE SEQUENCE</scope>
</reference>
<dbReference type="CDD" id="cd00063">
    <property type="entry name" value="FN3"/>
    <property type="match status" value="1"/>
</dbReference>
<dbReference type="PROSITE" id="PS50853">
    <property type="entry name" value="FN3"/>
    <property type="match status" value="1"/>
</dbReference>
<organism evidence="3">
    <name type="scientific">uncultured Caudovirales phage</name>
    <dbReference type="NCBI Taxonomy" id="2100421"/>
    <lineage>
        <taxon>Viruses</taxon>
        <taxon>Duplodnaviria</taxon>
        <taxon>Heunggongvirae</taxon>
        <taxon>Uroviricota</taxon>
        <taxon>Caudoviricetes</taxon>
        <taxon>Peduoviridae</taxon>
        <taxon>Maltschvirus</taxon>
        <taxon>Maltschvirus maltsch</taxon>
    </lineage>
</organism>
<dbReference type="InterPro" id="IPR013783">
    <property type="entry name" value="Ig-like_fold"/>
</dbReference>
<feature type="region of interest" description="Disordered" evidence="1">
    <location>
        <begin position="15"/>
        <end position="42"/>
    </location>
</feature>
<dbReference type="Gene3D" id="2.60.40.10">
    <property type="entry name" value="Immunoglobulins"/>
    <property type="match status" value="2"/>
</dbReference>
<dbReference type="EMBL" id="LR796226">
    <property type="protein sequence ID" value="CAB4128851.1"/>
    <property type="molecule type" value="Genomic_DNA"/>
</dbReference>
<protein>
    <submittedName>
        <fullName evidence="3">Fibronectin type III</fullName>
    </submittedName>
</protein>
<evidence type="ECO:0000256" key="1">
    <source>
        <dbReference type="SAM" id="MobiDB-lite"/>
    </source>
</evidence>
<dbReference type="SUPFAM" id="SSF49265">
    <property type="entry name" value="Fibronectin type III"/>
    <property type="match status" value="1"/>
</dbReference>
<dbReference type="InterPro" id="IPR003961">
    <property type="entry name" value="FN3_dom"/>
</dbReference>
<evidence type="ECO:0000259" key="2">
    <source>
        <dbReference type="PROSITE" id="PS50853"/>
    </source>
</evidence>
<feature type="domain" description="Fibronectin type-III" evidence="2">
    <location>
        <begin position="89"/>
        <end position="192"/>
    </location>
</feature>
<evidence type="ECO:0000313" key="3">
    <source>
        <dbReference type="EMBL" id="CAB4128851.1"/>
    </source>
</evidence>
<name>A0A6J5L3E1_9CAUD</name>
<dbReference type="InterPro" id="IPR036116">
    <property type="entry name" value="FN3_sf"/>
</dbReference>
<gene>
    <name evidence="3" type="ORF">UFOVP111_93</name>
</gene>
<proteinExistence type="predicted"/>